<name>A1BIU5_CHLPD</name>
<sequence length="491" mass="55018">MIFPLSFYRYYRKNRFAEALACLNNGKAVRYSEELWACYRLGLYATVAESRRADNRWKGMFASSISLAACGFCRESASLARSLHKKRGYGRIRIMHADALAPFQPALSLELIEGLDAPAGLMAALLMGNGRMDESRYMLEKAIERGEARQNPELYLFLSNAEQGDPGKKLVRLNAYLEAASLPPVRLCDSLESPSPMNLQPAVELPGIDGPLVSVLMTAYQSGQYIDTAIRSIMQQTWRNIELIVIDDASSDTTADIVRSWCAIDNRIRSIRLPCNVGTFIAKNIGLRFASGDFVTCHDSDDWSHPLKIERQVVPLLRDRSLVGTISDWVRMQEDGIFYARSVHPLRRLNPSSLMFHRNAVLSVAGSWDCVRTGADSEFIARLKLVFGRKAVLRIKQPLSFGAHRPDSLMTSPETGYGSCGMSPSRLAYWEAWSFWHIDSLRRGCGPKMPSDMPRPRPFAVDDFHLVPDSDVQHCLDCLHEARCGVAVPSF</sequence>
<proteinExistence type="predicted"/>
<dbReference type="AlphaFoldDB" id="A1BIU5"/>
<dbReference type="CAZy" id="GT2">
    <property type="family name" value="Glycosyltransferase Family 2"/>
</dbReference>
<dbReference type="eggNOG" id="COG0463">
    <property type="taxonomic scope" value="Bacteria"/>
</dbReference>
<dbReference type="SUPFAM" id="SSF53448">
    <property type="entry name" value="Nucleotide-diphospho-sugar transferases"/>
    <property type="match status" value="1"/>
</dbReference>
<organism evidence="2 3">
    <name type="scientific">Chlorobium phaeobacteroides (strain DSM 266 / SMG 266 / 2430)</name>
    <dbReference type="NCBI Taxonomy" id="290317"/>
    <lineage>
        <taxon>Bacteria</taxon>
        <taxon>Pseudomonadati</taxon>
        <taxon>Chlorobiota</taxon>
        <taxon>Chlorobiia</taxon>
        <taxon>Chlorobiales</taxon>
        <taxon>Chlorobiaceae</taxon>
        <taxon>Chlorobium/Pelodictyon group</taxon>
        <taxon>Chlorobium</taxon>
    </lineage>
</organism>
<evidence type="ECO:0000313" key="3">
    <source>
        <dbReference type="Proteomes" id="UP000008701"/>
    </source>
</evidence>
<keyword evidence="2" id="KW-0808">Transferase</keyword>
<feature type="domain" description="Glycosyltransferase 2-like" evidence="1">
    <location>
        <begin position="214"/>
        <end position="331"/>
    </location>
</feature>
<evidence type="ECO:0000259" key="1">
    <source>
        <dbReference type="Pfam" id="PF00535"/>
    </source>
</evidence>
<dbReference type="InterPro" id="IPR001173">
    <property type="entry name" value="Glyco_trans_2-like"/>
</dbReference>
<reference evidence="2 3" key="1">
    <citation type="submission" date="2006-12" db="EMBL/GenBank/DDBJ databases">
        <title>Complete sequence of Chlorobium phaeobacteroides DSM 266.</title>
        <authorList>
            <consortium name="US DOE Joint Genome Institute"/>
            <person name="Copeland A."/>
            <person name="Lucas S."/>
            <person name="Lapidus A."/>
            <person name="Barry K."/>
            <person name="Detter J.C."/>
            <person name="Glavina del Rio T."/>
            <person name="Hammon N."/>
            <person name="Israni S."/>
            <person name="Pitluck S."/>
            <person name="Goltsman E."/>
            <person name="Schmutz J."/>
            <person name="Larimer F."/>
            <person name="Land M."/>
            <person name="Hauser L."/>
            <person name="Mikhailova N."/>
            <person name="Li T."/>
            <person name="Overmann J."/>
            <person name="Bryant D.A."/>
            <person name="Richardson P."/>
        </authorList>
    </citation>
    <scope>NUCLEOTIDE SEQUENCE [LARGE SCALE GENOMIC DNA]</scope>
    <source>
        <strain evidence="2 3">DSM 266</strain>
    </source>
</reference>
<dbReference type="PANTHER" id="PTHR22916">
    <property type="entry name" value="GLYCOSYLTRANSFERASE"/>
    <property type="match status" value="1"/>
</dbReference>
<gene>
    <name evidence="2" type="ordered locus">Cpha266_2332</name>
</gene>
<dbReference type="OrthoDB" id="597270at2"/>
<dbReference type="STRING" id="290317.Cpha266_2332"/>
<dbReference type="Gene3D" id="3.90.550.10">
    <property type="entry name" value="Spore Coat Polysaccharide Biosynthesis Protein SpsA, Chain A"/>
    <property type="match status" value="1"/>
</dbReference>
<dbReference type="Proteomes" id="UP000008701">
    <property type="component" value="Chromosome"/>
</dbReference>
<dbReference type="HOGENOM" id="CLU_613558_0_0_10"/>
<protein>
    <submittedName>
        <fullName evidence="2">Glycosyl transferase, family 2</fullName>
    </submittedName>
</protein>
<dbReference type="RefSeq" id="WP_011746108.1">
    <property type="nucleotide sequence ID" value="NC_008639.1"/>
</dbReference>
<dbReference type="PANTHER" id="PTHR22916:SF3">
    <property type="entry name" value="UDP-GLCNAC:BETAGAL BETA-1,3-N-ACETYLGLUCOSAMINYLTRANSFERASE-LIKE PROTEIN 1"/>
    <property type="match status" value="1"/>
</dbReference>
<accession>A1BIU5</accession>
<dbReference type="EMBL" id="CP000492">
    <property type="protein sequence ID" value="ABL66322.1"/>
    <property type="molecule type" value="Genomic_DNA"/>
</dbReference>
<dbReference type="InterPro" id="IPR029044">
    <property type="entry name" value="Nucleotide-diphossugar_trans"/>
</dbReference>
<dbReference type="Pfam" id="PF00535">
    <property type="entry name" value="Glycos_transf_2"/>
    <property type="match status" value="1"/>
</dbReference>
<dbReference type="KEGG" id="cph:Cpha266_2332"/>
<evidence type="ECO:0000313" key="2">
    <source>
        <dbReference type="EMBL" id="ABL66322.1"/>
    </source>
</evidence>
<keyword evidence="3" id="KW-1185">Reference proteome</keyword>
<dbReference type="GO" id="GO:0016758">
    <property type="term" value="F:hexosyltransferase activity"/>
    <property type="evidence" value="ECO:0007669"/>
    <property type="project" value="UniProtKB-ARBA"/>
</dbReference>
<dbReference type="CDD" id="cd00761">
    <property type="entry name" value="Glyco_tranf_GTA_type"/>
    <property type="match status" value="1"/>
</dbReference>